<keyword evidence="3" id="KW-0067">ATP-binding</keyword>
<dbReference type="SUPFAM" id="SSF50331">
    <property type="entry name" value="MOP-like"/>
    <property type="match status" value="1"/>
</dbReference>
<dbReference type="RefSeq" id="WP_123722586.1">
    <property type="nucleotide sequence ID" value="NZ_MOBN01000041.1"/>
</dbReference>
<reference evidence="5 6" key="1">
    <citation type="submission" date="2016-10" db="EMBL/GenBank/DDBJ databases">
        <title>Comparative genome analysis of multiple Pseudomonas spp. focuses on biocontrol and plant growth promoting traits.</title>
        <authorList>
            <person name="Tao X.-Y."/>
            <person name="Taylor C.G."/>
        </authorList>
    </citation>
    <scope>NUCLEOTIDE SEQUENCE [LARGE SCALE GENOMIC DNA]</scope>
    <source>
        <strain evidence="5 6">48C10</strain>
    </source>
</reference>
<dbReference type="GO" id="GO:0005524">
    <property type="term" value="F:ATP binding"/>
    <property type="evidence" value="ECO:0007669"/>
    <property type="project" value="UniProtKB-KW"/>
</dbReference>
<evidence type="ECO:0000256" key="1">
    <source>
        <dbReference type="ARBA" id="ARBA00022448"/>
    </source>
</evidence>
<dbReference type="PROSITE" id="PS50893">
    <property type="entry name" value="ABC_TRANSPORTER_2"/>
    <property type="match status" value="1"/>
</dbReference>
<accession>A0A423IA51</accession>
<sequence length="384" mass="41880">MSAVIKDSAQQNDKPLVSLRNLNKYYGDFAAVDDISLDIKDGEFLTFLGSSGSGKSTTLSMLAGFETPSSGEIQVNGQSLVNVPPHKRDIGMVFQRYSLFPHLSVRDNIAFPLAIRKLAASERERRVDAMLKLVQLEQFAHRRPSQLSGGQQQRVAIARALVYEPRILLMDEPLGALDKKLREDLQDELRQLHRRLGITIIYVTHDQEEAMRLSQRIAIFSHGKIVGLGSGFDLYQNPPNAFVASFLGNSNFLKLKAQGNAVASFEGQSLSIRLTAGLQTDQDVLLMVRPEKALALSVEQAAQEPLAAGWNEVSAKVVEVLFLGESQTCSVVTSGGTSMTVKALSAAGMPLKAGDPVRVRWATADACVYTEWAESDLNKAAGAH</sequence>
<evidence type="ECO:0000313" key="5">
    <source>
        <dbReference type="EMBL" id="RON22380.1"/>
    </source>
</evidence>
<dbReference type="AlphaFoldDB" id="A0A423IA51"/>
<dbReference type="Gene3D" id="2.40.50.100">
    <property type="match status" value="1"/>
</dbReference>
<dbReference type="InterPro" id="IPR008995">
    <property type="entry name" value="Mo/tungstate-bd_C_term_dom"/>
</dbReference>
<name>A0A423IA51_9PSED</name>
<keyword evidence="2" id="KW-0547">Nucleotide-binding</keyword>
<dbReference type="Gene3D" id="3.40.50.300">
    <property type="entry name" value="P-loop containing nucleotide triphosphate hydrolases"/>
    <property type="match status" value="1"/>
</dbReference>
<dbReference type="GO" id="GO:0043190">
    <property type="term" value="C:ATP-binding cassette (ABC) transporter complex"/>
    <property type="evidence" value="ECO:0007669"/>
    <property type="project" value="InterPro"/>
</dbReference>
<dbReference type="GO" id="GO:0016887">
    <property type="term" value="F:ATP hydrolysis activity"/>
    <property type="evidence" value="ECO:0007669"/>
    <property type="project" value="InterPro"/>
</dbReference>
<dbReference type="SMART" id="SM00382">
    <property type="entry name" value="AAA"/>
    <property type="match status" value="1"/>
</dbReference>
<dbReference type="PROSITE" id="PS00211">
    <property type="entry name" value="ABC_TRANSPORTER_1"/>
    <property type="match status" value="1"/>
</dbReference>
<dbReference type="GO" id="GO:0022857">
    <property type="term" value="F:transmembrane transporter activity"/>
    <property type="evidence" value="ECO:0007669"/>
    <property type="project" value="InterPro"/>
</dbReference>
<dbReference type="PANTHER" id="PTHR42781:SF6">
    <property type="entry name" value="SPERMIDINE_PUTRESCINE IMPORT ATP-BINDING PROTEIN POTA"/>
    <property type="match status" value="1"/>
</dbReference>
<evidence type="ECO:0000259" key="4">
    <source>
        <dbReference type="PROSITE" id="PS50893"/>
    </source>
</evidence>
<dbReference type="SUPFAM" id="SSF52540">
    <property type="entry name" value="P-loop containing nucleoside triphosphate hydrolases"/>
    <property type="match status" value="1"/>
</dbReference>
<dbReference type="InterPro" id="IPR017871">
    <property type="entry name" value="ABC_transporter-like_CS"/>
</dbReference>
<proteinExistence type="predicted"/>
<organism evidence="5 6">
    <name type="scientific">Pseudomonas lini</name>
    <dbReference type="NCBI Taxonomy" id="163011"/>
    <lineage>
        <taxon>Bacteria</taxon>
        <taxon>Pseudomonadati</taxon>
        <taxon>Pseudomonadota</taxon>
        <taxon>Gammaproteobacteria</taxon>
        <taxon>Pseudomonadales</taxon>
        <taxon>Pseudomonadaceae</taxon>
        <taxon>Pseudomonas</taxon>
    </lineage>
</organism>
<dbReference type="Pfam" id="PF08402">
    <property type="entry name" value="TOBE_2"/>
    <property type="match status" value="1"/>
</dbReference>
<evidence type="ECO:0000256" key="2">
    <source>
        <dbReference type="ARBA" id="ARBA00022741"/>
    </source>
</evidence>
<dbReference type="Proteomes" id="UP000284168">
    <property type="component" value="Unassembled WGS sequence"/>
</dbReference>
<dbReference type="FunFam" id="2.40.50.100:FF:000080">
    <property type="entry name" value="Spermidine/putrescine ABC transporter, ATP-binding protein"/>
    <property type="match status" value="1"/>
</dbReference>
<dbReference type="Pfam" id="PF00005">
    <property type="entry name" value="ABC_tran"/>
    <property type="match status" value="1"/>
</dbReference>
<dbReference type="InterPro" id="IPR003439">
    <property type="entry name" value="ABC_transporter-like_ATP-bd"/>
</dbReference>
<dbReference type="InterPro" id="IPR027417">
    <property type="entry name" value="P-loop_NTPase"/>
</dbReference>
<gene>
    <name evidence="5" type="ORF">BK663_25160</name>
</gene>
<protein>
    <submittedName>
        <fullName evidence="5">Branched-chain amino acid ABC transporter substrate-binding protein</fullName>
    </submittedName>
</protein>
<keyword evidence="1" id="KW-0813">Transport</keyword>
<dbReference type="InterPro" id="IPR050093">
    <property type="entry name" value="ABC_SmlMolc_Importer"/>
</dbReference>
<feature type="domain" description="ABC transporter" evidence="4">
    <location>
        <begin position="17"/>
        <end position="247"/>
    </location>
</feature>
<dbReference type="PANTHER" id="PTHR42781">
    <property type="entry name" value="SPERMIDINE/PUTRESCINE IMPORT ATP-BINDING PROTEIN POTA"/>
    <property type="match status" value="1"/>
</dbReference>
<comment type="caution">
    <text evidence="5">The sequence shown here is derived from an EMBL/GenBank/DDBJ whole genome shotgun (WGS) entry which is preliminary data.</text>
</comment>
<dbReference type="EMBL" id="MOBN01000041">
    <property type="protein sequence ID" value="RON22380.1"/>
    <property type="molecule type" value="Genomic_DNA"/>
</dbReference>
<dbReference type="InterPro" id="IPR013611">
    <property type="entry name" value="Transp-assoc_OB_typ2"/>
</dbReference>
<evidence type="ECO:0000313" key="6">
    <source>
        <dbReference type="Proteomes" id="UP000284168"/>
    </source>
</evidence>
<evidence type="ECO:0000256" key="3">
    <source>
        <dbReference type="ARBA" id="ARBA00022840"/>
    </source>
</evidence>
<dbReference type="GO" id="GO:0015847">
    <property type="term" value="P:putrescine transport"/>
    <property type="evidence" value="ECO:0007669"/>
    <property type="project" value="UniProtKB-ARBA"/>
</dbReference>
<dbReference type="FunFam" id="3.40.50.300:FF:000133">
    <property type="entry name" value="Spermidine/putrescine import ATP-binding protein PotA"/>
    <property type="match status" value="1"/>
</dbReference>
<dbReference type="InterPro" id="IPR003593">
    <property type="entry name" value="AAA+_ATPase"/>
</dbReference>